<evidence type="ECO:0000256" key="4">
    <source>
        <dbReference type="ARBA" id="ARBA00022679"/>
    </source>
</evidence>
<keyword evidence="6" id="KW-0735">Signal-anchor</keyword>
<keyword evidence="4" id="KW-0808">Transferase</keyword>
<evidence type="ECO:0000256" key="9">
    <source>
        <dbReference type="ARBA" id="ARBA00037847"/>
    </source>
</evidence>
<dbReference type="Proteomes" id="UP000695022">
    <property type="component" value="Unplaced"/>
</dbReference>
<dbReference type="RefSeq" id="XP_014676610.1">
    <property type="nucleotide sequence ID" value="XM_014821124.1"/>
</dbReference>
<evidence type="ECO:0000256" key="6">
    <source>
        <dbReference type="ARBA" id="ARBA00022968"/>
    </source>
</evidence>
<feature type="non-terminal residue" evidence="12">
    <location>
        <position position="108"/>
    </location>
</feature>
<feature type="domain" description="Fringe-like glycosyltransferase" evidence="10">
    <location>
        <begin position="1"/>
        <end position="104"/>
    </location>
</feature>
<evidence type="ECO:0000256" key="7">
    <source>
        <dbReference type="ARBA" id="ARBA00022989"/>
    </source>
</evidence>
<comment type="subcellular location">
    <subcellularLocation>
        <location evidence="9">Endomembrane system</location>
        <topology evidence="9">Single-pass membrane protein</topology>
    </subcellularLocation>
    <subcellularLocation>
        <location evidence="1">Membrane</location>
        <topology evidence="1">Single-pass type II membrane protein</topology>
    </subcellularLocation>
</comment>
<dbReference type="Pfam" id="PF02434">
    <property type="entry name" value="Fringe"/>
    <property type="match status" value="1"/>
</dbReference>
<gene>
    <name evidence="12" type="primary">LOC106816499</name>
</gene>
<accession>A0ABM1EWN9</accession>
<dbReference type="PANTHER" id="PTHR10811">
    <property type="entry name" value="FRINGE-RELATED"/>
    <property type="match status" value="1"/>
</dbReference>
<protein>
    <submittedName>
        <fullName evidence="12">Fringe glycosyltransferase-like</fullName>
    </submittedName>
</protein>
<proteinExistence type="inferred from homology"/>
<keyword evidence="3" id="KW-0328">Glycosyltransferase</keyword>
<evidence type="ECO:0000256" key="5">
    <source>
        <dbReference type="ARBA" id="ARBA00022692"/>
    </source>
</evidence>
<dbReference type="InterPro" id="IPR003378">
    <property type="entry name" value="Fringe-like_glycosylTrfase"/>
</dbReference>
<dbReference type="Gene3D" id="3.90.550.50">
    <property type="match status" value="1"/>
</dbReference>
<organism evidence="11 12">
    <name type="scientific">Priapulus caudatus</name>
    <name type="common">Priapulid worm</name>
    <dbReference type="NCBI Taxonomy" id="37621"/>
    <lineage>
        <taxon>Eukaryota</taxon>
        <taxon>Metazoa</taxon>
        <taxon>Ecdysozoa</taxon>
        <taxon>Scalidophora</taxon>
        <taxon>Priapulida</taxon>
        <taxon>Priapulimorpha</taxon>
        <taxon>Priapulimorphida</taxon>
        <taxon>Priapulidae</taxon>
        <taxon>Priapulus</taxon>
    </lineage>
</organism>
<comment type="similarity">
    <text evidence="2">Belongs to the glycosyltransferase 31 family.</text>
</comment>
<evidence type="ECO:0000256" key="1">
    <source>
        <dbReference type="ARBA" id="ARBA00004606"/>
    </source>
</evidence>
<evidence type="ECO:0000256" key="2">
    <source>
        <dbReference type="ARBA" id="ARBA00008661"/>
    </source>
</evidence>
<evidence type="ECO:0000256" key="8">
    <source>
        <dbReference type="ARBA" id="ARBA00023136"/>
    </source>
</evidence>
<reference evidence="12" key="1">
    <citation type="submission" date="2025-08" db="UniProtKB">
        <authorList>
            <consortium name="RefSeq"/>
        </authorList>
    </citation>
    <scope>IDENTIFICATION</scope>
</reference>
<keyword evidence="11" id="KW-1185">Reference proteome</keyword>
<keyword evidence="8" id="KW-0472">Membrane</keyword>
<evidence type="ECO:0000256" key="3">
    <source>
        <dbReference type="ARBA" id="ARBA00022676"/>
    </source>
</evidence>
<evidence type="ECO:0000313" key="12">
    <source>
        <dbReference type="RefSeq" id="XP_014676610.1"/>
    </source>
</evidence>
<sequence length="108" mass="12576">MVNTGCPDTHNRIDLCCKMSAEFDFFLNTSKKWFCHFDDDNYVNVPQLVKFLSKKSWNKDYYFGKTSIPHEFEIRTPVTAPRLRFNFATGGAGFCISRALANKMTRYI</sequence>
<evidence type="ECO:0000313" key="11">
    <source>
        <dbReference type="Proteomes" id="UP000695022"/>
    </source>
</evidence>
<evidence type="ECO:0000259" key="10">
    <source>
        <dbReference type="Pfam" id="PF02434"/>
    </source>
</evidence>
<keyword evidence="7" id="KW-1133">Transmembrane helix</keyword>
<name>A0ABM1EWN9_PRICU</name>
<dbReference type="GeneID" id="106816499"/>
<keyword evidence="5" id="KW-0812">Transmembrane</keyword>